<dbReference type="Pfam" id="PF21799">
    <property type="entry name" value="MurD-like_N"/>
    <property type="match status" value="1"/>
</dbReference>
<evidence type="ECO:0000256" key="19">
    <source>
        <dbReference type="HAMAP-Rule" id="MF_00639"/>
    </source>
</evidence>
<evidence type="ECO:0000256" key="18">
    <source>
        <dbReference type="ARBA" id="ARBA00047632"/>
    </source>
</evidence>
<comment type="caution">
    <text evidence="23">The sequence shown here is derived from an EMBL/GenBank/DDBJ whole genome shotgun (WGS) entry which is preliminary data.</text>
</comment>
<dbReference type="InterPro" id="IPR004101">
    <property type="entry name" value="Mur_ligase_C"/>
</dbReference>
<evidence type="ECO:0000256" key="15">
    <source>
        <dbReference type="ARBA" id="ARBA00023316"/>
    </source>
</evidence>
<feature type="binding site" evidence="19">
    <location>
        <begin position="118"/>
        <end position="124"/>
    </location>
    <ligand>
        <name>ATP</name>
        <dbReference type="ChEBI" id="CHEBI:30616"/>
    </ligand>
</feature>
<organism evidence="23 24">
    <name type="scientific">Ligilactobacillus pobuzihii</name>
    <dbReference type="NCBI Taxonomy" id="449659"/>
    <lineage>
        <taxon>Bacteria</taxon>
        <taxon>Bacillati</taxon>
        <taxon>Bacillota</taxon>
        <taxon>Bacilli</taxon>
        <taxon>Lactobacillales</taxon>
        <taxon>Lactobacillaceae</taxon>
        <taxon>Ligilactobacillus</taxon>
    </lineage>
</organism>
<dbReference type="Gene3D" id="3.40.50.720">
    <property type="entry name" value="NAD(P)-binding Rossmann-like Domain"/>
    <property type="match status" value="1"/>
</dbReference>
<gene>
    <name evidence="19" type="primary">murD</name>
    <name evidence="23" type="ORF">IV66_GL001242</name>
</gene>
<dbReference type="PANTHER" id="PTHR43692:SF1">
    <property type="entry name" value="UDP-N-ACETYLMURAMOYLALANINE--D-GLUTAMATE LIGASE"/>
    <property type="match status" value="1"/>
</dbReference>
<evidence type="ECO:0000256" key="1">
    <source>
        <dbReference type="ARBA" id="ARBA00002734"/>
    </source>
</evidence>
<dbReference type="RefSeq" id="WP_017868305.1">
    <property type="nucleotide sequence ID" value="NZ_BJYB01000007.1"/>
</dbReference>
<dbReference type="GO" id="GO:0008360">
    <property type="term" value="P:regulation of cell shape"/>
    <property type="evidence" value="ECO:0007669"/>
    <property type="project" value="UniProtKB-KW"/>
</dbReference>
<protein>
    <recommendedName>
        <fullName evidence="6 19">UDP-N-acetylmuramoylalanine--D-glutamate ligase</fullName>
        <ecNumber evidence="5 19">6.3.2.9</ecNumber>
    </recommendedName>
    <alternativeName>
        <fullName evidence="17 19">D-glutamic acid-adding enzyme</fullName>
    </alternativeName>
    <alternativeName>
        <fullName evidence="16 19">UDP-N-acetylmuramoyl-L-alanyl-D-glutamate synthetase</fullName>
    </alternativeName>
</protein>
<dbReference type="AlphaFoldDB" id="A0A0R2LHL9"/>
<evidence type="ECO:0000256" key="2">
    <source>
        <dbReference type="ARBA" id="ARBA00004496"/>
    </source>
</evidence>
<evidence type="ECO:0000256" key="17">
    <source>
        <dbReference type="ARBA" id="ARBA00032324"/>
    </source>
</evidence>
<dbReference type="GO" id="GO:0051301">
    <property type="term" value="P:cell division"/>
    <property type="evidence" value="ECO:0007669"/>
    <property type="project" value="UniProtKB-KW"/>
</dbReference>
<dbReference type="OrthoDB" id="9809796at2"/>
<dbReference type="InterPro" id="IPR036615">
    <property type="entry name" value="Mur_ligase_C_dom_sf"/>
</dbReference>
<dbReference type="Pfam" id="PF08245">
    <property type="entry name" value="Mur_ligase_M"/>
    <property type="match status" value="1"/>
</dbReference>
<dbReference type="PROSITE" id="PS01011">
    <property type="entry name" value="FOLYLPOLYGLU_SYNT_1"/>
    <property type="match status" value="1"/>
</dbReference>
<dbReference type="InterPro" id="IPR005762">
    <property type="entry name" value="MurD"/>
</dbReference>
<evidence type="ECO:0000313" key="23">
    <source>
        <dbReference type="EMBL" id="KRO01062.1"/>
    </source>
</evidence>
<accession>A0A0R2LHL9</accession>
<keyword evidence="7 19" id="KW-0963">Cytoplasm</keyword>
<dbReference type="GO" id="GO:0005737">
    <property type="term" value="C:cytoplasm"/>
    <property type="evidence" value="ECO:0007669"/>
    <property type="project" value="UniProtKB-SubCell"/>
</dbReference>
<keyword evidence="11 19" id="KW-0067">ATP-binding</keyword>
<dbReference type="Gene3D" id="3.90.190.20">
    <property type="entry name" value="Mur ligase, C-terminal domain"/>
    <property type="match status" value="1"/>
</dbReference>
<keyword evidence="12 19" id="KW-0133">Cell shape</keyword>
<dbReference type="EMBL" id="JQCN01000017">
    <property type="protein sequence ID" value="KRO01062.1"/>
    <property type="molecule type" value="Genomic_DNA"/>
</dbReference>
<keyword evidence="10 19" id="KW-0547">Nucleotide-binding</keyword>
<evidence type="ECO:0000256" key="16">
    <source>
        <dbReference type="ARBA" id="ARBA00030398"/>
    </source>
</evidence>
<dbReference type="InterPro" id="IPR013221">
    <property type="entry name" value="Mur_ligase_cen"/>
</dbReference>
<name>A0A0R2LHL9_9LACO</name>
<feature type="domain" description="Mur ligase central" evidence="22">
    <location>
        <begin position="116"/>
        <end position="292"/>
    </location>
</feature>
<dbReference type="EC" id="6.3.2.9" evidence="5 19"/>
<keyword evidence="15 19" id="KW-0961">Cell wall biogenesis/degradation</keyword>
<evidence type="ECO:0000256" key="14">
    <source>
        <dbReference type="ARBA" id="ARBA00023306"/>
    </source>
</evidence>
<evidence type="ECO:0000256" key="4">
    <source>
        <dbReference type="ARBA" id="ARBA00010416"/>
    </source>
</evidence>
<evidence type="ECO:0000259" key="21">
    <source>
        <dbReference type="Pfam" id="PF02875"/>
    </source>
</evidence>
<dbReference type="GO" id="GO:0004326">
    <property type="term" value="F:tetrahydrofolylpolyglutamate synthase activity"/>
    <property type="evidence" value="ECO:0007669"/>
    <property type="project" value="InterPro"/>
</dbReference>
<evidence type="ECO:0000256" key="10">
    <source>
        <dbReference type="ARBA" id="ARBA00022741"/>
    </source>
</evidence>
<comment type="pathway">
    <text evidence="3 19 20">Cell wall biogenesis; peptidoglycan biosynthesis.</text>
</comment>
<keyword evidence="9 19" id="KW-0132">Cell division</keyword>
<evidence type="ECO:0000256" key="12">
    <source>
        <dbReference type="ARBA" id="ARBA00022960"/>
    </source>
</evidence>
<evidence type="ECO:0000256" key="9">
    <source>
        <dbReference type="ARBA" id="ARBA00022618"/>
    </source>
</evidence>
<dbReference type="SUPFAM" id="SSF53623">
    <property type="entry name" value="MurD-like peptide ligases, catalytic domain"/>
    <property type="match status" value="1"/>
</dbReference>
<reference evidence="23 24" key="1">
    <citation type="journal article" date="2015" name="Genome Announc.">
        <title>Expanding the biotechnology potential of lactobacilli through comparative genomics of 213 strains and associated genera.</title>
        <authorList>
            <person name="Sun Z."/>
            <person name="Harris H.M."/>
            <person name="McCann A."/>
            <person name="Guo C."/>
            <person name="Argimon S."/>
            <person name="Zhang W."/>
            <person name="Yang X."/>
            <person name="Jeffery I.B."/>
            <person name="Cooney J.C."/>
            <person name="Kagawa T.F."/>
            <person name="Liu W."/>
            <person name="Song Y."/>
            <person name="Salvetti E."/>
            <person name="Wrobel A."/>
            <person name="Rasinkangas P."/>
            <person name="Parkhill J."/>
            <person name="Rea M.C."/>
            <person name="O'Sullivan O."/>
            <person name="Ritari J."/>
            <person name="Douillard F.P."/>
            <person name="Paul Ross R."/>
            <person name="Yang R."/>
            <person name="Briner A.E."/>
            <person name="Felis G.E."/>
            <person name="de Vos W.M."/>
            <person name="Barrangou R."/>
            <person name="Klaenhammer T.R."/>
            <person name="Caufield P.W."/>
            <person name="Cui Y."/>
            <person name="Zhang H."/>
            <person name="O'Toole P.W."/>
        </authorList>
    </citation>
    <scope>NUCLEOTIDE SEQUENCE [LARGE SCALE GENOMIC DNA]</scope>
    <source>
        <strain evidence="23 24">NBRC 103219</strain>
    </source>
</reference>
<evidence type="ECO:0000256" key="7">
    <source>
        <dbReference type="ARBA" id="ARBA00022490"/>
    </source>
</evidence>
<dbReference type="STRING" id="449659.IV66_GL001242"/>
<dbReference type="HAMAP" id="MF_00639">
    <property type="entry name" value="MurD"/>
    <property type="match status" value="1"/>
</dbReference>
<dbReference type="Proteomes" id="UP000051886">
    <property type="component" value="Unassembled WGS sequence"/>
</dbReference>
<dbReference type="GO" id="GO:0071555">
    <property type="term" value="P:cell wall organization"/>
    <property type="evidence" value="ECO:0007669"/>
    <property type="project" value="UniProtKB-KW"/>
</dbReference>
<evidence type="ECO:0000256" key="8">
    <source>
        <dbReference type="ARBA" id="ARBA00022598"/>
    </source>
</evidence>
<dbReference type="GO" id="GO:0009252">
    <property type="term" value="P:peptidoglycan biosynthetic process"/>
    <property type="evidence" value="ECO:0007669"/>
    <property type="project" value="UniProtKB-UniRule"/>
</dbReference>
<evidence type="ECO:0000313" key="24">
    <source>
        <dbReference type="Proteomes" id="UP000051886"/>
    </source>
</evidence>
<dbReference type="UniPathway" id="UPA00219"/>
<keyword evidence="14 19" id="KW-0131">Cell cycle</keyword>
<dbReference type="SUPFAM" id="SSF51984">
    <property type="entry name" value="MurCD N-terminal domain"/>
    <property type="match status" value="1"/>
</dbReference>
<comment type="subcellular location">
    <subcellularLocation>
        <location evidence="2 19 20">Cytoplasm</location>
    </subcellularLocation>
</comment>
<evidence type="ECO:0000256" key="6">
    <source>
        <dbReference type="ARBA" id="ARBA00015655"/>
    </source>
</evidence>
<feature type="domain" description="Mur ligase C-terminal" evidence="21">
    <location>
        <begin position="314"/>
        <end position="428"/>
    </location>
</feature>
<evidence type="ECO:0000256" key="5">
    <source>
        <dbReference type="ARBA" id="ARBA00012212"/>
    </source>
</evidence>
<dbReference type="Pfam" id="PF02875">
    <property type="entry name" value="Mur_ligase_C"/>
    <property type="match status" value="1"/>
</dbReference>
<dbReference type="Gene3D" id="3.40.1190.10">
    <property type="entry name" value="Mur-like, catalytic domain"/>
    <property type="match status" value="1"/>
</dbReference>
<dbReference type="SUPFAM" id="SSF53244">
    <property type="entry name" value="MurD-like peptide ligases, peptide-binding domain"/>
    <property type="match status" value="1"/>
</dbReference>
<keyword evidence="13 19" id="KW-0573">Peptidoglycan synthesis</keyword>
<dbReference type="GO" id="GO:0008764">
    <property type="term" value="F:UDP-N-acetylmuramoylalanine-D-glutamate ligase activity"/>
    <property type="evidence" value="ECO:0007669"/>
    <property type="project" value="UniProtKB-UniRule"/>
</dbReference>
<proteinExistence type="inferred from homology"/>
<sequence>MKDIKDYQNKNVLVLGLGKSGFNAAKLLRKLHANVTVNDKQVPTDPSQVNELVAAGIKVVTGSHPLDLLDDCDLMVKNPGIPYTNPLVKEALAREISVITEPELAFEVSEAPMIGVTGTNGKTTTTTLISLMLEKSTTYDKVYSAGNIGTSVSMVAQQACVNDVIVTELSSFQLNGIAGFHPHIAVLTNIYEAHTDFHGTHEKYVQAKLNITKNQTADDYFIVNWDNAEAREASLVSKATIIPFSPENSTQEGSYLRDGQLYYQNEKIMAADEIKIPGEHNVENALAAIAVAKLLGQTNEHITEVLKTFSGVKHRTQYLTAFKNRTFYNDSKATNLEATKKALEGFEKPVVLLAGGLDRGLSFQPLLTALKRHVHALVVFGETASQIADIGKQAGIENIQFAQDAATAVPQAFEVSKPGDVILLSPACASWDQWPTFETRGDKYIEAVEKLIKQTEE</sequence>
<keyword evidence="8 19" id="KW-0436">Ligase</keyword>
<evidence type="ECO:0000256" key="13">
    <source>
        <dbReference type="ARBA" id="ARBA00022984"/>
    </source>
</evidence>
<dbReference type="InterPro" id="IPR036565">
    <property type="entry name" value="Mur-like_cat_sf"/>
</dbReference>
<evidence type="ECO:0000256" key="3">
    <source>
        <dbReference type="ARBA" id="ARBA00004752"/>
    </source>
</evidence>
<dbReference type="NCBIfam" id="TIGR01087">
    <property type="entry name" value="murD"/>
    <property type="match status" value="1"/>
</dbReference>
<evidence type="ECO:0000256" key="20">
    <source>
        <dbReference type="RuleBase" id="RU003664"/>
    </source>
</evidence>
<keyword evidence="24" id="KW-1185">Reference proteome</keyword>
<comment type="catalytic activity">
    <reaction evidence="18 19 20">
        <text>UDP-N-acetyl-alpha-D-muramoyl-L-alanine + D-glutamate + ATP = UDP-N-acetyl-alpha-D-muramoyl-L-alanyl-D-glutamate + ADP + phosphate + H(+)</text>
        <dbReference type="Rhea" id="RHEA:16429"/>
        <dbReference type="ChEBI" id="CHEBI:15378"/>
        <dbReference type="ChEBI" id="CHEBI:29986"/>
        <dbReference type="ChEBI" id="CHEBI:30616"/>
        <dbReference type="ChEBI" id="CHEBI:43474"/>
        <dbReference type="ChEBI" id="CHEBI:83898"/>
        <dbReference type="ChEBI" id="CHEBI:83900"/>
        <dbReference type="ChEBI" id="CHEBI:456216"/>
        <dbReference type="EC" id="6.3.2.9"/>
    </reaction>
</comment>
<dbReference type="PATRIC" id="fig|449659.4.peg.1259"/>
<dbReference type="InterPro" id="IPR018109">
    <property type="entry name" value="Folylpolyglutamate_synth_CS"/>
</dbReference>
<evidence type="ECO:0000256" key="11">
    <source>
        <dbReference type="ARBA" id="ARBA00022840"/>
    </source>
</evidence>
<comment type="function">
    <text evidence="1 19 20">Cell wall formation. Catalyzes the addition of glutamate to the nucleotide precursor UDP-N-acetylmuramoyl-L-alanine (UMA).</text>
</comment>
<comment type="similarity">
    <text evidence="4 19">Belongs to the MurCDEF family.</text>
</comment>
<dbReference type="GO" id="GO:0005524">
    <property type="term" value="F:ATP binding"/>
    <property type="evidence" value="ECO:0007669"/>
    <property type="project" value="UniProtKB-UniRule"/>
</dbReference>
<evidence type="ECO:0000259" key="22">
    <source>
        <dbReference type="Pfam" id="PF08245"/>
    </source>
</evidence>
<dbReference type="PANTHER" id="PTHR43692">
    <property type="entry name" value="UDP-N-ACETYLMURAMOYLALANINE--D-GLUTAMATE LIGASE"/>
    <property type="match status" value="1"/>
</dbReference>